<evidence type="ECO:0008006" key="3">
    <source>
        <dbReference type="Google" id="ProtNLM"/>
    </source>
</evidence>
<dbReference type="Proteomes" id="UP000016033">
    <property type="component" value="Unassembled WGS sequence"/>
</dbReference>
<gene>
    <name evidence="1" type="ORF">L687_14945</name>
</gene>
<name>T5KCN9_MICMQ</name>
<reference evidence="1 2" key="1">
    <citation type="journal article" date="2013" name="Genome Announc.">
        <title>Whole-genome sequences of five oyster-associated bacteria show potential for crude oil hydrocarbon degradation.</title>
        <authorList>
            <person name="Chauhan A."/>
            <person name="Green S."/>
            <person name="Pathak A."/>
            <person name="Thomas J."/>
            <person name="Venkatramanan R."/>
        </authorList>
    </citation>
    <scope>NUCLEOTIDE SEQUENCE [LARGE SCALE GENOMIC DNA]</scope>
    <source>
        <strain evidence="1 2">MF109</strain>
    </source>
</reference>
<accession>T5KCN9</accession>
<evidence type="ECO:0000313" key="1">
    <source>
        <dbReference type="EMBL" id="EQM80793.1"/>
    </source>
</evidence>
<sequence>MRTTQSRSAVLSQLWDEIESLRPDDRILVALDGFDGAGKTHLSHELSAQARRREGRPVVGVSIDGFHRPKAERIAAGTGPEGFYSGSYRYDAFRACVVDSLRAHGAITPAVWDVGRDEPVDPAPIAVPPTGVVLVDGIFLQRPEIAAVWDATVWVHAPFEVSVPRGNARFPGSHDPDPEAPSNRRYVGGQRLYVAEARPQERATWVWDNTVLDRPTVRRNGDPSASAD</sequence>
<dbReference type="AlphaFoldDB" id="T5KCN9"/>
<evidence type="ECO:0000313" key="2">
    <source>
        <dbReference type="Proteomes" id="UP000016033"/>
    </source>
</evidence>
<dbReference type="RefSeq" id="WP_021199262.1">
    <property type="nucleotide sequence ID" value="NZ_ATAO01000135.1"/>
</dbReference>
<dbReference type="SUPFAM" id="SSF52540">
    <property type="entry name" value="P-loop containing nucleoside triphosphate hydrolases"/>
    <property type="match status" value="1"/>
</dbReference>
<dbReference type="PATRIC" id="fig|1333857.3.peg.1295"/>
<organism evidence="1 2">
    <name type="scientific">Microbacterium maritypicum MF109</name>
    <dbReference type="NCBI Taxonomy" id="1333857"/>
    <lineage>
        <taxon>Bacteria</taxon>
        <taxon>Bacillati</taxon>
        <taxon>Actinomycetota</taxon>
        <taxon>Actinomycetes</taxon>
        <taxon>Micrococcales</taxon>
        <taxon>Microbacteriaceae</taxon>
        <taxon>Microbacterium</taxon>
    </lineage>
</organism>
<dbReference type="Gene3D" id="3.40.50.300">
    <property type="entry name" value="P-loop containing nucleotide triphosphate hydrolases"/>
    <property type="match status" value="1"/>
</dbReference>
<proteinExistence type="predicted"/>
<comment type="caution">
    <text evidence="1">The sequence shown here is derived from an EMBL/GenBank/DDBJ whole genome shotgun (WGS) entry which is preliminary data.</text>
</comment>
<dbReference type="InterPro" id="IPR027417">
    <property type="entry name" value="P-loop_NTPase"/>
</dbReference>
<protein>
    <recommendedName>
        <fullName evidence="3">Uridine kinase</fullName>
    </recommendedName>
</protein>
<dbReference type="EMBL" id="ATAO01000135">
    <property type="protein sequence ID" value="EQM80793.1"/>
    <property type="molecule type" value="Genomic_DNA"/>
</dbReference>